<protein>
    <submittedName>
        <fullName evidence="1">Oidioi.mRNA.OKI2018_I69.chr2.g4467.t1.cds</fullName>
    </submittedName>
</protein>
<organism evidence="1 2">
    <name type="scientific">Oikopleura dioica</name>
    <name type="common">Tunicate</name>
    <dbReference type="NCBI Taxonomy" id="34765"/>
    <lineage>
        <taxon>Eukaryota</taxon>
        <taxon>Metazoa</taxon>
        <taxon>Chordata</taxon>
        <taxon>Tunicata</taxon>
        <taxon>Appendicularia</taxon>
        <taxon>Copelata</taxon>
        <taxon>Oikopleuridae</taxon>
        <taxon>Oikopleura</taxon>
    </lineage>
</organism>
<name>A0ABN7SXE5_OIKDI</name>
<gene>
    <name evidence="1" type="ORF">OKIOD_LOCUS13232</name>
</gene>
<sequence length="96" mass="10435">MTKDLFHFNLCGTDGYKARLEAIMEANERIRSEVERRTAGTNFKKTTADTKTHAGVSAIASRFAGARRASAAVVSSVGGLGRRMSRALFKRQNTVG</sequence>
<accession>A0ABN7SXE5</accession>
<proteinExistence type="predicted"/>
<reference evidence="1 2" key="1">
    <citation type="submission" date="2021-04" db="EMBL/GenBank/DDBJ databases">
        <authorList>
            <person name="Bliznina A."/>
        </authorList>
    </citation>
    <scope>NUCLEOTIDE SEQUENCE [LARGE SCALE GENOMIC DNA]</scope>
</reference>
<dbReference type="EMBL" id="OU015567">
    <property type="protein sequence ID" value="CAG5110014.1"/>
    <property type="molecule type" value="Genomic_DNA"/>
</dbReference>
<dbReference type="Proteomes" id="UP001158576">
    <property type="component" value="Chromosome 2"/>
</dbReference>
<keyword evidence="2" id="KW-1185">Reference proteome</keyword>
<evidence type="ECO:0000313" key="1">
    <source>
        <dbReference type="EMBL" id="CAG5110014.1"/>
    </source>
</evidence>
<evidence type="ECO:0000313" key="2">
    <source>
        <dbReference type="Proteomes" id="UP001158576"/>
    </source>
</evidence>